<keyword evidence="3 4" id="KW-0479">Metal-binding</keyword>
<dbReference type="HOGENOM" id="CLU_037423_3_0_6"/>
<feature type="binding site" evidence="4">
    <location>
        <position position="256"/>
    </location>
    <ligand>
        <name>a divalent metal cation</name>
        <dbReference type="ChEBI" id="CHEBI:60240"/>
        <label>1</label>
    </ligand>
</feature>
<name>A1U455_MARN8</name>
<evidence type="ECO:0000313" key="5">
    <source>
        <dbReference type="EMBL" id="ABM19774.1"/>
    </source>
</evidence>
<dbReference type="GO" id="GO:0005737">
    <property type="term" value="C:cytoplasm"/>
    <property type="evidence" value="ECO:0007669"/>
    <property type="project" value="TreeGrafter"/>
</dbReference>
<sequence>MDVLVAVFGRAVLYLAPLPSFLRRSDLKHITDGALKSMANRNEILAKINEWLQPENFQDYCPNGLQVEGNEQVTTLVTGVTASQALIDAAVAQNADMILVHHGYFWKGEDQAIRGMKKNRIKQLLDNDINLVAYHLPLDDHPEYGNNRQLAEVLGIQNPRPLGGLVWQGELPEPLSVEKFELEMARALHRQPLHVGGGADKIKTVAWCTGAAQGFINVALEAGVDAYISGEISEPTTHTARECGIHYFAAGHHATERYGVQALGAAIAEAFGVTHRFIDCDNPV</sequence>
<feature type="binding site" evidence="4">
    <location>
        <position position="139"/>
    </location>
    <ligand>
        <name>a divalent metal cation</name>
        <dbReference type="ChEBI" id="CHEBI:60240"/>
        <label>1</label>
    </ligand>
</feature>
<dbReference type="FunFam" id="3.40.1390.30:FF:000002">
    <property type="entry name" value="Nif3-like dinuclear metal center protein"/>
    <property type="match status" value="1"/>
</dbReference>
<dbReference type="GO" id="GO:0046872">
    <property type="term" value="F:metal ion binding"/>
    <property type="evidence" value="ECO:0007669"/>
    <property type="project" value="UniProtKB-KW"/>
</dbReference>
<dbReference type="SUPFAM" id="SSF102705">
    <property type="entry name" value="NIF3 (NGG1p interacting factor 3)-like"/>
    <property type="match status" value="1"/>
</dbReference>
<gene>
    <name evidence="5" type="ordered locus">Maqu_2699</name>
</gene>
<protein>
    <recommendedName>
        <fullName evidence="2">GTP cyclohydrolase 1 type 2 homolog</fullName>
    </recommendedName>
</protein>
<evidence type="ECO:0000256" key="3">
    <source>
        <dbReference type="ARBA" id="ARBA00022723"/>
    </source>
</evidence>
<proteinExistence type="inferred from homology"/>
<dbReference type="KEGG" id="maq:Maqu_2699"/>
<feature type="binding site" evidence="4">
    <location>
        <position position="102"/>
    </location>
    <ligand>
        <name>a divalent metal cation</name>
        <dbReference type="ChEBI" id="CHEBI:60240"/>
        <label>1</label>
    </ligand>
</feature>
<dbReference type="Pfam" id="PF01784">
    <property type="entry name" value="DUF34_NIF3"/>
    <property type="match status" value="1"/>
</dbReference>
<dbReference type="PANTHER" id="PTHR13799">
    <property type="entry name" value="NGG1 INTERACTING FACTOR 3"/>
    <property type="match status" value="1"/>
</dbReference>
<organism evidence="5 6">
    <name type="scientific">Marinobacter nauticus (strain ATCC 700491 / DSM 11845 / VT8)</name>
    <name type="common">Marinobacter aquaeolei</name>
    <dbReference type="NCBI Taxonomy" id="351348"/>
    <lineage>
        <taxon>Bacteria</taxon>
        <taxon>Pseudomonadati</taxon>
        <taxon>Pseudomonadota</taxon>
        <taxon>Gammaproteobacteria</taxon>
        <taxon>Pseudomonadales</taxon>
        <taxon>Marinobacteraceae</taxon>
        <taxon>Marinobacter</taxon>
    </lineage>
</organism>
<dbReference type="PANTHER" id="PTHR13799:SF14">
    <property type="entry name" value="GTP CYCLOHYDROLASE 1 TYPE 2 HOMOLOG"/>
    <property type="match status" value="1"/>
</dbReference>
<dbReference type="AlphaFoldDB" id="A1U455"/>
<comment type="similarity">
    <text evidence="1">Belongs to the GTP cyclohydrolase I type 2/NIF3 family.</text>
</comment>
<feature type="binding site" evidence="4">
    <location>
        <position position="101"/>
    </location>
    <ligand>
        <name>a divalent metal cation</name>
        <dbReference type="ChEBI" id="CHEBI:60240"/>
        <label>1</label>
    </ligand>
</feature>
<dbReference type="InterPro" id="IPR002678">
    <property type="entry name" value="DUF34/NIF3"/>
</dbReference>
<dbReference type="InterPro" id="IPR036069">
    <property type="entry name" value="DUF34/NIF3_sf"/>
</dbReference>
<feature type="binding site" evidence="4">
    <location>
        <position position="252"/>
    </location>
    <ligand>
        <name>a divalent metal cation</name>
        <dbReference type="ChEBI" id="CHEBI:60240"/>
        <label>1</label>
    </ligand>
</feature>
<dbReference type="STRING" id="351348.Maqu_2699"/>
<evidence type="ECO:0000256" key="1">
    <source>
        <dbReference type="ARBA" id="ARBA00006964"/>
    </source>
</evidence>
<evidence type="ECO:0000313" key="6">
    <source>
        <dbReference type="Proteomes" id="UP000000998"/>
    </source>
</evidence>
<dbReference type="Gene3D" id="3.40.1390.30">
    <property type="entry name" value="NIF3 (NGG1p interacting factor 3)-like"/>
    <property type="match status" value="2"/>
</dbReference>
<reference evidence="6" key="1">
    <citation type="journal article" date="2011" name="Appl. Environ. Microbiol.">
        <title>Genomic potential of Marinobacter aquaeolei, a biogeochemical 'opportunitroph'.</title>
        <authorList>
            <person name="Singer E."/>
            <person name="Webb E.A."/>
            <person name="Nelson W.C."/>
            <person name="Heidelberg J.F."/>
            <person name="Ivanova N."/>
            <person name="Pati A."/>
            <person name="Edwards K.J."/>
        </authorList>
    </citation>
    <scope>NUCLEOTIDE SEQUENCE [LARGE SCALE GENOMIC DNA]</scope>
    <source>
        <strain evidence="6">ATCC 700491 / DSM 11845 / VT8</strain>
    </source>
</reference>
<dbReference type="EMBL" id="CP000514">
    <property type="protein sequence ID" value="ABM19774.1"/>
    <property type="molecule type" value="Genomic_DNA"/>
</dbReference>
<dbReference type="NCBIfam" id="TIGR00486">
    <property type="entry name" value="YbgI_SA1388"/>
    <property type="match status" value="1"/>
</dbReference>
<evidence type="ECO:0000256" key="4">
    <source>
        <dbReference type="PIRSR" id="PIRSR602678-1"/>
    </source>
</evidence>
<evidence type="ECO:0000256" key="2">
    <source>
        <dbReference type="ARBA" id="ARBA00022112"/>
    </source>
</evidence>
<accession>A1U455</accession>
<dbReference type="eggNOG" id="COG0327">
    <property type="taxonomic scope" value="Bacteria"/>
</dbReference>
<dbReference type="Proteomes" id="UP000000998">
    <property type="component" value="Chromosome"/>
</dbReference>